<name>A0A951QP10_9CYAN</name>
<organism evidence="1 2">
    <name type="scientific">Cyanomargarita calcarea GSE-NOS-MK-12-04C</name>
    <dbReference type="NCBI Taxonomy" id="2839659"/>
    <lineage>
        <taxon>Bacteria</taxon>
        <taxon>Bacillati</taxon>
        <taxon>Cyanobacteriota</taxon>
        <taxon>Cyanophyceae</taxon>
        <taxon>Nostocales</taxon>
        <taxon>Cyanomargaritaceae</taxon>
        <taxon>Cyanomargarita</taxon>
    </lineage>
</organism>
<gene>
    <name evidence="1" type="ORF">KME60_13985</name>
</gene>
<protein>
    <submittedName>
        <fullName evidence="1">Uncharacterized protein</fullName>
    </submittedName>
</protein>
<accession>A0A951QP10</accession>
<sequence>MNSQVNIDTFSSPSIPLTERDCRAMAELFDRGDCDEIEKDINRKLQKIYPEPCWEDDPYDFLREYL</sequence>
<dbReference type="AlphaFoldDB" id="A0A951QP10"/>
<dbReference type="EMBL" id="JAHHGZ010000013">
    <property type="protein sequence ID" value="MBW4668497.1"/>
    <property type="molecule type" value="Genomic_DNA"/>
</dbReference>
<reference evidence="1" key="1">
    <citation type="submission" date="2021-05" db="EMBL/GenBank/DDBJ databases">
        <authorList>
            <person name="Pietrasiak N."/>
            <person name="Ward R."/>
            <person name="Stajich J.E."/>
            <person name="Kurbessoian T."/>
        </authorList>
    </citation>
    <scope>NUCLEOTIDE SEQUENCE</scope>
    <source>
        <strain evidence="1">GSE-NOS-MK-12-04C</strain>
    </source>
</reference>
<proteinExistence type="predicted"/>
<comment type="caution">
    <text evidence="1">The sequence shown here is derived from an EMBL/GenBank/DDBJ whole genome shotgun (WGS) entry which is preliminary data.</text>
</comment>
<reference evidence="1" key="2">
    <citation type="journal article" date="2022" name="Microbiol. Resour. Announc.">
        <title>Metagenome Sequencing to Explore Phylogenomics of Terrestrial Cyanobacteria.</title>
        <authorList>
            <person name="Ward R.D."/>
            <person name="Stajich J.E."/>
            <person name="Johansen J.R."/>
            <person name="Huntemann M."/>
            <person name="Clum A."/>
            <person name="Foster B."/>
            <person name="Foster B."/>
            <person name="Roux S."/>
            <person name="Palaniappan K."/>
            <person name="Varghese N."/>
            <person name="Mukherjee S."/>
            <person name="Reddy T.B.K."/>
            <person name="Daum C."/>
            <person name="Copeland A."/>
            <person name="Chen I.A."/>
            <person name="Ivanova N.N."/>
            <person name="Kyrpides N.C."/>
            <person name="Shapiro N."/>
            <person name="Eloe-Fadrosh E.A."/>
            <person name="Pietrasiak N."/>
        </authorList>
    </citation>
    <scope>NUCLEOTIDE SEQUENCE</scope>
    <source>
        <strain evidence="1">GSE-NOS-MK-12-04C</strain>
    </source>
</reference>
<dbReference type="Proteomes" id="UP000729701">
    <property type="component" value="Unassembled WGS sequence"/>
</dbReference>
<evidence type="ECO:0000313" key="1">
    <source>
        <dbReference type="EMBL" id="MBW4668497.1"/>
    </source>
</evidence>
<evidence type="ECO:0000313" key="2">
    <source>
        <dbReference type="Proteomes" id="UP000729701"/>
    </source>
</evidence>